<evidence type="ECO:0000256" key="3">
    <source>
        <dbReference type="ARBA" id="ARBA00022679"/>
    </source>
</evidence>
<comment type="subcellular location">
    <subcellularLocation>
        <location evidence="1">Nucleus</location>
    </subcellularLocation>
</comment>
<protein>
    <recommendedName>
        <fullName evidence="6">Macro domain-containing protein</fullName>
    </recommendedName>
</protein>
<feature type="domain" description="Macro" evidence="6">
    <location>
        <begin position="280"/>
        <end position="461"/>
    </location>
</feature>
<dbReference type="GO" id="GO:0016757">
    <property type="term" value="F:glycosyltransferase activity"/>
    <property type="evidence" value="ECO:0007669"/>
    <property type="project" value="UniProtKB-KW"/>
</dbReference>
<keyword evidence="2" id="KW-0328">Glycosyltransferase</keyword>
<dbReference type="InterPro" id="IPR002589">
    <property type="entry name" value="Macro_dom"/>
</dbReference>
<sequence length="516" mass="56249">MDKIDNILLDQEMVSILGQCGPALIDALQGKFGCTAVLHGVEASSAGNSKKPAPEIRYTTQLSKGLCVSVWKDDLTTHKAEVVVNAANCDLQHCGGLAKALSDAGGPEIQQESNKFLKNNRPLLTGEAIIANAGRLPCSKIIHAVGPNLPTNPNKYMVKQAIPLLQKTIGSILSIVSGENLKSVAIPAISSGLFNFPLPLCAEIIVKTLKEYNDIYYSGAPLEVRLVNHDDPSVMAMERACKDILGQSNMAHRQLPSYSRTKMTPLSTASFSNAVIHGTGSTPTSLKINNFSLCVKKGNIEEEQTSIIVNTISQDLELSKGAISKAICEKAGRGIQDELKNNRLAKYGDVIKTKGYRLACSAVYHTICSYKNEYQSNEVLAEIVYKCLSLAKESQMLSISFPAIGTGALGFNKHDVAQIMMDTAVEFEKNNSGTYMNICYVIFPSDNDTYMAFTNKFKSLMGAKPNPFKSVGQGEDGGIGQVVKSWVQQLQRPFSPNFAVMHQVWNIWREFLVQQI</sequence>
<dbReference type="AlphaFoldDB" id="A0ABD0X369"/>
<keyword evidence="3" id="KW-0808">Transferase</keyword>
<dbReference type="InterPro" id="IPR052056">
    <property type="entry name" value="Mono-ARTD/PARP"/>
</dbReference>
<dbReference type="Pfam" id="PF01661">
    <property type="entry name" value="Macro"/>
    <property type="match status" value="2"/>
</dbReference>
<name>A0ABD0X369_UMBPY</name>
<dbReference type="InterPro" id="IPR043472">
    <property type="entry name" value="Macro_dom-like"/>
</dbReference>
<evidence type="ECO:0000256" key="2">
    <source>
        <dbReference type="ARBA" id="ARBA00022676"/>
    </source>
</evidence>
<dbReference type="SMART" id="SM00506">
    <property type="entry name" value="A1pp"/>
    <property type="match status" value="2"/>
</dbReference>
<dbReference type="SUPFAM" id="SSF52949">
    <property type="entry name" value="Macro domain-like"/>
    <property type="match status" value="2"/>
</dbReference>
<evidence type="ECO:0000256" key="5">
    <source>
        <dbReference type="ARBA" id="ARBA00023242"/>
    </source>
</evidence>
<dbReference type="EMBL" id="JAGEUA010000003">
    <property type="protein sequence ID" value="KAL0993706.1"/>
    <property type="molecule type" value="Genomic_DNA"/>
</dbReference>
<evidence type="ECO:0000256" key="1">
    <source>
        <dbReference type="ARBA" id="ARBA00004123"/>
    </source>
</evidence>
<reference evidence="7 8" key="1">
    <citation type="submission" date="2024-06" db="EMBL/GenBank/DDBJ databases">
        <authorList>
            <person name="Pan Q."/>
            <person name="Wen M."/>
            <person name="Jouanno E."/>
            <person name="Zahm M."/>
            <person name="Klopp C."/>
            <person name="Cabau C."/>
            <person name="Louis A."/>
            <person name="Berthelot C."/>
            <person name="Parey E."/>
            <person name="Roest Crollius H."/>
            <person name="Montfort J."/>
            <person name="Robinson-Rechavi M."/>
            <person name="Bouchez O."/>
            <person name="Lampietro C."/>
            <person name="Lopez Roques C."/>
            <person name="Donnadieu C."/>
            <person name="Postlethwait J."/>
            <person name="Bobe J."/>
            <person name="Verreycken H."/>
            <person name="Guiguen Y."/>
        </authorList>
    </citation>
    <scope>NUCLEOTIDE SEQUENCE [LARGE SCALE GENOMIC DNA]</scope>
    <source>
        <strain evidence="7">Up_M1</strain>
        <tissue evidence="7">Testis</tissue>
    </source>
</reference>
<keyword evidence="4" id="KW-0520">NAD</keyword>
<proteinExistence type="predicted"/>
<evidence type="ECO:0000313" key="8">
    <source>
        <dbReference type="Proteomes" id="UP001557470"/>
    </source>
</evidence>
<gene>
    <name evidence="7" type="ORF">UPYG_G00112130</name>
</gene>
<dbReference type="PROSITE" id="PS51154">
    <property type="entry name" value="MACRO"/>
    <property type="match status" value="2"/>
</dbReference>
<dbReference type="GO" id="GO:0005634">
    <property type="term" value="C:nucleus"/>
    <property type="evidence" value="ECO:0007669"/>
    <property type="project" value="UniProtKB-SubCell"/>
</dbReference>
<dbReference type="PANTHER" id="PTHR14453">
    <property type="entry name" value="PARP/ZINC FINGER CCCH TYPE DOMAIN CONTAINING PROTEIN"/>
    <property type="match status" value="1"/>
</dbReference>
<evidence type="ECO:0000259" key="6">
    <source>
        <dbReference type="PROSITE" id="PS51154"/>
    </source>
</evidence>
<organism evidence="7 8">
    <name type="scientific">Umbra pygmaea</name>
    <name type="common">Eastern mudminnow</name>
    <dbReference type="NCBI Taxonomy" id="75934"/>
    <lineage>
        <taxon>Eukaryota</taxon>
        <taxon>Metazoa</taxon>
        <taxon>Chordata</taxon>
        <taxon>Craniata</taxon>
        <taxon>Vertebrata</taxon>
        <taxon>Euteleostomi</taxon>
        <taxon>Actinopterygii</taxon>
        <taxon>Neopterygii</taxon>
        <taxon>Teleostei</taxon>
        <taxon>Protacanthopterygii</taxon>
        <taxon>Esociformes</taxon>
        <taxon>Umbridae</taxon>
        <taxon>Umbra</taxon>
    </lineage>
</organism>
<accession>A0ABD0X369</accession>
<comment type="caution">
    <text evidence="7">The sequence shown here is derived from an EMBL/GenBank/DDBJ whole genome shotgun (WGS) entry which is preliminary data.</text>
</comment>
<feature type="domain" description="Macro" evidence="6">
    <location>
        <begin position="55"/>
        <end position="245"/>
    </location>
</feature>
<evidence type="ECO:0000256" key="4">
    <source>
        <dbReference type="ARBA" id="ARBA00023027"/>
    </source>
</evidence>
<dbReference type="Proteomes" id="UP001557470">
    <property type="component" value="Unassembled WGS sequence"/>
</dbReference>
<dbReference type="CDD" id="cd02907">
    <property type="entry name" value="Macro_Af1521_BAL-like"/>
    <property type="match status" value="1"/>
</dbReference>
<dbReference type="PANTHER" id="PTHR14453:SF70">
    <property type="entry name" value="PROTEIN MONO-ADP-RIBOSYLTRANSFERASE PARP9"/>
    <property type="match status" value="1"/>
</dbReference>
<evidence type="ECO:0000313" key="7">
    <source>
        <dbReference type="EMBL" id="KAL0993706.1"/>
    </source>
</evidence>
<keyword evidence="5" id="KW-0539">Nucleus</keyword>
<dbReference type="Gene3D" id="3.40.220.10">
    <property type="entry name" value="Leucine Aminopeptidase, subunit E, domain 1"/>
    <property type="match status" value="2"/>
</dbReference>
<keyword evidence="8" id="KW-1185">Reference proteome</keyword>